<gene>
    <name evidence="12" type="ORF">NAF29_01300</name>
</gene>
<evidence type="ECO:0000313" key="12">
    <source>
        <dbReference type="EMBL" id="MCM2678305.1"/>
    </source>
</evidence>
<dbReference type="AlphaFoldDB" id="A0AA41W409"/>
<sequence length="172" mass="18857">MLQSIQRADHALYASITDRKYAANIATVARWVSRSGDGHLYLVLGVLAMLLDGQHGTQFFIVALTAFAFELPFYFVIKNVFKRNRPCEVLLALPAFVKPSDKFSLPSGHTAAAFIMATVVAQFYPDIASLCYAWAALIGASRVLLRVHFPTDILCGFALGASAAWISLAMWV</sequence>
<evidence type="ECO:0000256" key="6">
    <source>
        <dbReference type="ARBA" id="ARBA00022989"/>
    </source>
</evidence>
<feature type="transmembrane region" description="Helical" evidence="10">
    <location>
        <begin position="152"/>
        <end position="171"/>
    </location>
</feature>
<dbReference type="InterPro" id="IPR036938">
    <property type="entry name" value="PAP2/HPO_sf"/>
</dbReference>
<dbReference type="CDD" id="cd01610">
    <property type="entry name" value="PAP2_like"/>
    <property type="match status" value="1"/>
</dbReference>
<dbReference type="Pfam" id="PF01569">
    <property type="entry name" value="PAP2"/>
    <property type="match status" value="1"/>
</dbReference>
<keyword evidence="6 10" id="KW-1133">Transmembrane helix</keyword>
<comment type="subcellular location">
    <subcellularLocation>
        <location evidence="1">Cell membrane</location>
        <topology evidence="1">Multi-pass membrane protein</topology>
    </subcellularLocation>
</comment>
<dbReference type="RefSeq" id="WP_251259665.1">
    <property type="nucleotide sequence ID" value="NZ_JAMQGP010000001.1"/>
</dbReference>
<comment type="caution">
    <text evidence="12">The sequence shown here is derived from an EMBL/GenBank/DDBJ whole genome shotgun (WGS) entry which is preliminary data.</text>
</comment>
<keyword evidence="4 10" id="KW-0812">Transmembrane</keyword>
<evidence type="ECO:0000256" key="3">
    <source>
        <dbReference type="ARBA" id="ARBA00022475"/>
    </source>
</evidence>
<evidence type="ECO:0000256" key="9">
    <source>
        <dbReference type="ARBA" id="ARBA00047594"/>
    </source>
</evidence>
<dbReference type="InterPro" id="IPR000326">
    <property type="entry name" value="PAP2/HPO"/>
</dbReference>
<dbReference type="GO" id="GO:0050380">
    <property type="term" value="F:undecaprenyl-diphosphatase activity"/>
    <property type="evidence" value="ECO:0007669"/>
    <property type="project" value="UniProtKB-EC"/>
</dbReference>
<evidence type="ECO:0000256" key="7">
    <source>
        <dbReference type="ARBA" id="ARBA00023136"/>
    </source>
</evidence>
<reference evidence="12 13" key="1">
    <citation type="journal article" date="2013" name="Antonie Van Leeuwenhoek">
        <title>Echinimonas agarilytica gen. nov., sp. nov., a new gammaproteobacterium isolated from the sea urchin Strongylocentrotus intermedius.</title>
        <authorList>
            <person name="Nedashkovskaya O.I."/>
            <person name="Stenkova A.M."/>
            <person name="Zhukova N.V."/>
            <person name="Van Trappen S."/>
            <person name="Lee J.S."/>
            <person name="Kim S.B."/>
        </authorList>
    </citation>
    <scope>NUCLEOTIDE SEQUENCE [LARGE SCALE GENOMIC DNA]</scope>
    <source>
        <strain evidence="12 13">KMM 6351</strain>
    </source>
</reference>
<feature type="transmembrane region" description="Helical" evidence="10">
    <location>
        <begin position="127"/>
        <end position="145"/>
    </location>
</feature>
<evidence type="ECO:0000256" key="4">
    <source>
        <dbReference type="ARBA" id="ARBA00022692"/>
    </source>
</evidence>
<dbReference type="EMBL" id="JAMQGP010000001">
    <property type="protein sequence ID" value="MCM2678305.1"/>
    <property type="molecule type" value="Genomic_DNA"/>
</dbReference>
<dbReference type="SUPFAM" id="SSF48317">
    <property type="entry name" value="Acid phosphatase/Vanadium-dependent haloperoxidase"/>
    <property type="match status" value="1"/>
</dbReference>
<evidence type="ECO:0000259" key="11">
    <source>
        <dbReference type="SMART" id="SM00014"/>
    </source>
</evidence>
<keyword evidence="3" id="KW-1003">Cell membrane</keyword>
<feature type="transmembrane region" description="Helical" evidence="10">
    <location>
        <begin position="59"/>
        <end position="77"/>
    </location>
</feature>
<dbReference type="SMART" id="SM00014">
    <property type="entry name" value="acidPPc"/>
    <property type="match status" value="1"/>
</dbReference>
<evidence type="ECO:0000256" key="10">
    <source>
        <dbReference type="SAM" id="Phobius"/>
    </source>
</evidence>
<keyword evidence="7 10" id="KW-0472">Membrane</keyword>
<evidence type="ECO:0000313" key="13">
    <source>
        <dbReference type="Proteomes" id="UP001165393"/>
    </source>
</evidence>
<dbReference type="EC" id="3.6.1.27" evidence="2"/>
<accession>A0AA41W409</accession>
<dbReference type="Proteomes" id="UP001165393">
    <property type="component" value="Unassembled WGS sequence"/>
</dbReference>
<dbReference type="PANTHER" id="PTHR14969:SF62">
    <property type="entry name" value="DECAPRENYLPHOSPHORYL-5-PHOSPHORIBOSE PHOSPHATASE RV3807C-RELATED"/>
    <property type="match status" value="1"/>
</dbReference>
<name>A0AA41W409_9GAMM</name>
<comment type="catalytic activity">
    <reaction evidence="9">
        <text>di-trans,octa-cis-undecaprenyl diphosphate + H2O = di-trans,octa-cis-undecaprenyl phosphate + phosphate + H(+)</text>
        <dbReference type="Rhea" id="RHEA:28094"/>
        <dbReference type="ChEBI" id="CHEBI:15377"/>
        <dbReference type="ChEBI" id="CHEBI:15378"/>
        <dbReference type="ChEBI" id="CHEBI:43474"/>
        <dbReference type="ChEBI" id="CHEBI:58405"/>
        <dbReference type="ChEBI" id="CHEBI:60392"/>
        <dbReference type="EC" id="3.6.1.27"/>
    </reaction>
</comment>
<keyword evidence="5" id="KW-0378">Hydrolase</keyword>
<evidence type="ECO:0000256" key="2">
    <source>
        <dbReference type="ARBA" id="ARBA00012374"/>
    </source>
</evidence>
<organism evidence="12 13">
    <name type="scientific">Echinimonas agarilytica</name>
    <dbReference type="NCBI Taxonomy" id="1215918"/>
    <lineage>
        <taxon>Bacteria</taxon>
        <taxon>Pseudomonadati</taxon>
        <taxon>Pseudomonadota</taxon>
        <taxon>Gammaproteobacteria</taxon>
        <taxon>Alteromonadales</taxon>
        <taxon>Echinimonadaceae</taxon>
        <taxon>Echinimonas</taxon>
    </lineage>
</organism>
<evidence type="ECO:0000256" key="8">
    <source>
        <dbReference type="ARBA" id="ARBA00032707"/>
    </source>
</evidence>
<protein>
    <recommendedName>
        <fullName evidence="2">undecaprenyl-diphosphate phosphatase</fullName>
        <ecNumber evidence="2">3.6.1.27</ecNumber>
    </recommendedName>
    <alternativeName>
        <fullName evidence="8">Undecaprenyl pyrophosphate phosphatase</fullName>
    </alternativeName>
</protein>
<dbReference type="GO" id="GO:0005886">
    <property type="term" value="C:plasma membrane"/>
    <property type="evidence" value="ECO:0007669"/>
    <property type="project" value="UniProtKB-SubCell"/>
</dbReference>
<evidence type="ECO:0000256" key="1">
    <source>
        <dbReference type="ARBA" id="ARBA00004651"/>
    </source>
</evidence>
<keyword evidence="13" id="KW-1185">Reference proteome</keyword>
<evidence type="ECO:0000256" key="5">
    <source>
        <dbReference type="ARBA" id="ARBA00022801"/>
    </source>
</evidence>
<feature type="domain" description="Phosphatidic acid phosphatase type 2/haloperoxidase" evidence="11">
    <location>
        <begin position="62"/>
        <end position="168"/>
    </location>
</feature>
<dbReference type="Gene3D" id="1.20.144.10">
    <property type="entry name" value="Phosphatidic acid phosphatase type 2/haloperoxidase"/>
    <property type="match status" value="1"/>
</dbReference>
<proteinExistence type="predicted"/>
<dbReference type="PANTHER" id="PTHR14969">
    <property type="entry name" value="SPHINGOSINE-1-PHOSPHATE PHOSPHOHYDROLASE"/>
    <property type="match status" value="1"/>
</dbReference>